<protein>
    <submittedName>
        <fullName evidence="1">Uncharacterized protein</fullName>
    </submittedName>
</protein>
<proteinExistence type="predicted"/>
<dbReference type="Proteomes" id="UP001185028">
    <property type="component" value="Unassembled WGS sequence"/>
</dbReference>
<sequence>MLRTPQWICEALITLIEQADFAALYGVTHQYNLPLLL</sequence>
<evidence type="ECO:0000313" key="1">
    <source>
        <dbReference type="EMBL" id="MDR6242757.1"/>
    </source>
</evidence>
<keyword evidence="2" id="KW-1185">Reference proteome</keyword>
<evidence type="ECO:0000313" key="2">
    <source>
        <dbReference type="Proteomes" id="UP001185028"/>
    </source>
</evidence>
<accession>A0ABU1IWJ2</accession>
<comment type="caution">
    <text evidence="1">The sequence shown here is derived from an EMBL/GenBank/DDBJ whole genome shotgun (WGS) entry which is preliminary data.</text>
</comment>
<reference evidence="1 2" key="1">
    <citation type="submission" date="2023-07" db="EMBL/GenBank/DDBJ databases">
        <title>Genomic Encyclopedia of Type Strains, Phase IV (KMG-IV): sequencing the most valuable type-strain genomes for metagenomic binning, comparative biology and taxonomic classification.</title>
        <authorList>
            <person name="Goeker M."/>
        </authorList>
    </citation>
    <scope>NUCLEOTIDE SEQUENCE [LARGE SCALE GENOMIC DNA]</scope>
    <source>
        <strain evidence="1 2">DSM 22170</strain>
    </source>
</reference>
<dbReference type="EMBL" id="JAVDQH010000002">
    <property type="protein sequence ID" value="MDR6242757.1"/>
    <property type="molecule type" value="Genomic_DNA"/>
</dbReference>
<organism evidence="1 2">
    <name type="scientific">Paenibacillus hunanensis</name>
    <dbReference type="NCBI Taxonomy" id="539262"/>
    <lineage>
        <taxon>Bacteria</taxon>
        <taxon>Bacillati</taxon>
        <taxon>Bacillota</taxon>
        <taxon>Bacilli</taxon>
        <taxon>Bacillales</taxon>
        <taxon>Paenibacillaceae</taxon>
        <taxon>Paenibacillus</taxon>
    </lineage>
</organism>
<gene>
    <name evidence="1" type="ORF">JOC58_000641</name>
</gene>
<name>A0ABU1IWJ2_9BACL</name>